<feature type="compositionally biased region" description="Low complexity" evidence="1">
    <location>
        <begin position="1"/>
        <end position="14"/>
    </location>
</feature>
<sequence>MRASSRSSRATGTRGSKKRAKEKGPQVEVKTCMWKLRGCWSPSSGYGALDLCQVTDELVQIILLPGLEPGAADVFLDFICYSEGPFPKELLPQVKCPVLVAWANKDPWEPIELRRAYGNFDSVEDFVVLSNVGHCPHDEAPHLVNPLVESFVARYATPKASFPTKAI</sequence>
<keyword evidence="3" id="KW-1185">Reference proteome</keyword>
<evidence type="ECO:0000313" key="3">
    <source>
        <dbReference type="Proteomes" id="UP000325577"/>
    </source>
</evidence>
<dbReference type="Gene3D" id="3.40.50.1820">
    <property type="entry name" value="alpha/beta hydrolase"/>
    <property type="match status" value="1"/>
</dbReference>
<dbReference type="PANTHER" id="PTHR43689">
    <property type="entry name" value="HYDROLASE"/>
    <property type="match status" value="1"/>
</dbReference>
<gene>
    <name evidence="2" type="ORF">F0562_032287</name>
</gene>
<proteinExistence type="predicted"/>
<dbReference type="Proteomes" id="UP000325577">
    <property type="component" value="Linkage Group LG19"/>
</dbReference>
<evidence type="ECO:0000313" key="2">
    <source>
        <dbReference type="EMBL" id="KAA8532254.1"/>
    </source>
</evidence>
<dbReference type="AlphaFoldDB" id="A0A5J5APM1"/>
<dbReference type="InterPro" id="IPR029058">
    <property type="entry name" value="AB_hydrolase_fold"/>
</dbReference>
<dbReference type="EMBL" id="CM018042">
    <property type="protein sequence ID" value="KAA8532254.1"/>
    <property type="molecule type" value="Genomic_DNA"/>
</dbReference>
<feature type="region of interest" description="Disordered" evidence="1">
    <location>
        <begin position="1"/>
        <end position="24"/>
    </location>
</feature>
<protein>
    <recommendedName>
        <fullName evidence="4">AB hydrolase-1 domain-containing protein</fullName>
    </recommendedName>
</protein>
<dbReference type="PANTHER" id="PTHR43689:SF53">
    <property type="entry name" value="ALPHA_BETA-HYDROLASES SUPERFAMILY PROTEIN"/>
    <property type="match status" value="1"/>
</dbReference>
<reference evidence="2 3" key="1">
    <citation type="submission" date="2019-09" db="EMBL/GenBank/DDBJ databases">
        <title>A chromosome-level genome assembly of the Chinese tupelo Nyssa sinensis.</title>
        <authorList>
            <person name="Yang X."/>
            <person name="Kang M."/>
            <person name="Yang Y."/>
            <person name="Xiong H."/>
            <person name="Wang M."/>
            <person name="Zhang Z."/>
            <person name="Wang Z."/>
            <person name="Wu H."/>
            <person name="Ma T."/>
            <person name="Liu J."/>
            <person name="Xi Z."/>
        </authorList>
    </citation>
    <scope>NUCLEOTIDE SEQUENCE [LARGE SCALE GENOMIC DNA]</scope>
    <source>
        <strain evidence="2">J267</strain>
        <tissue evidence="2">Leaf</tissue>
    </source>
</reference>
<accession>A0A5J5APM1</accession>
<evidence type="ECO:0008006" key="4">
    <source>
        <dbReference type="Google" id="ProtNLM"/>
    </source>
</evidence>
<dbReference type="SUPFAM" id="SSF53474">
    <property type="entry name" value="alpha/beta-Hydrolases"/>
    <property type="match status" value="1"/>
</dbReference>
<name>A0A5J5APM1_9ASTE</name>
<dbReference type="OrthoDB" id="1720377at2759"/>
<evidence type="ECO:0000256" key="1">
    <source>
        <dbReference type="SAM" id="MobiDB-lite"/>
    </source>
</evidence>
<organism evidence="2 3">
    <name type="scientific">Nyssa sinensis</name>
    <dbReference type="NCBI Taxonomy" id="561372"/>
    <lineage>
        <taxon>Eukaryota</taxon>
        <taxon>Viridiplantae</taxon>
        <taxon>Streptophyta</taxon>
        <taxon>Embryophyta</taxon>
        <taxon>Tracheophyta</taxon>
        <taxon>Spermatophyta</taxon>
        <taxon>Magnoliopsida</taxon>
        <taxon>eudicotyledons</taxon>
        <taxon>Gunneridae</taxon>
        <taxon>Pentapetalae</taxon>
        <taxon>asterids</taxon>
        <taxon>Cornales</taxon>
        <taxon>Nyssaceae</taxon>
        <taxon>Nyssa</taxon>
    </lineage>
</organism>